<evidence type="ECO:0000313" key="2">
    <source>
        <dbReference type="EMBL" id="SOY53517.1"/>
    </source>
</evidence>
<dbReference type="Proteomes" id="UP000256780">
    <property type="component" value="Chromosome CBM2587_a"/>
</dbReference>
<reference evidence="2" key="1">
    <citation type="submission" date="2018-01" db="EMBL/GenBank/DDBJ databases">
        <authorList>
            <person name="Clerissi C."/>
        </authorList>
    </citation>
    <scope>NUCLEOTIDE SEQUENCE</scope>
    <source>
        <strain evidence="2">Cupriavidus sp. LMG 19464</strain>
    </source>
</reference>
<dbReference type="AlphaFoldDB" id="A0A375BUC1"/>
<accession>A0A375BUC1</accession>
<feature type="region of interest" description="Disordered" evidence="1">
    <location>
        <begin position="1"/>
        <end position="94"/>
    </location>
</feature>
<organism evidence="2">
    <name type="scientific">Cupriavidus taiwanensis</name>
    <dbReference type="NCBI Taxonomy" id="164546"/>
    <lineage>
        <taxon>Bacteria</taxon>
        <taxon>Pseudomonadati</taxon>
        <taxon>Pseudomonadota</taxon>
        <taxon>Betaproteobacteria</taxon>
        <taxon>Burkholderiales</taxon>
        <taxon>Burkholderiaceae</taxon>
        <taxon>Cupriavidus</taxon>
    </lineage>
</organism>
<feature type="compositionally biased region" description="Basic and acidic residues" evidence="1">
    <location>
        <begin position="62"/>
        <end position="73"/>
    </location>
</feature>
<sequence>MYIQEYTCLGVDQGAFQTRKTEGVSRDPDPHPTHAFPRHRNPRPARQQADGQKLADRGAAAHADEQPRPRGGGEPEGAGGLRRHRPRRAQLGML</sequence>
<name>A0A375BUC1_9BURK</name>
<feature type="compositionally biased region" description="Basic and acidic residues" evidence="1">
    <location>
        <begin position="19"/>
        <end position="32"/>
    </location>
</feature>
<proteinExistence type="predicted"/>
<comment type="caution">
    <text evidence="2">The sequence shown here is derived from an EMBL/GenBank/DDBJ whole genome shotgun (WGS) entry which is preliminary data.</text>
</comment>
<protein>
    <submittedName>
        <fullName evidence="2">Uncharacterized protein</fullName>
    </submittedName>
</protein>
<evidence type="ECO:0000256" key="1">
    <source>
        <dbReference type="SAM" id="MobiDB-lite"/>
    </source>
</evidence>
<dbReference type="EMBL" id="OFSQ01000023">
    <property type="protein sequence ID" value="SOY53517.1"/>
    <property type="molecule type" value="Genomic_DNA"/>
</dbReference>
<gene>
    <name evidence="2" type="ORF">CBM2587_A40125</name>
</gene>